<dbReference type="RefSeq" id="WP_021297871.1">
    <property type="nucleotide sequence ID" value="NZ_AURB01000164.1"/>
</dbReference>
<evidence type="ECO:0000313" key="2">
    <source>
        <dbReference type="EMBL" id="UNO49808.1"/>
    </source>
</evidence>
<keyword evidence="3" id="KW-1185">Reference proteome</keyword>
<dbReference type="InterPro" id="IPR036412">
    <property type="entry name" value="HAD-like_sf"/>
</dbReference>
<dbReference type="PRINTS" id="PR00413">
    <property type="entry name" value="HADHALOGNASE"/>
</dbReference>
<dbReference type="KEGG" id="aaco:K1I37_04670"/>
<dbReference type="SFLD" id="SFLDS00003">
    <property type="entry name" value="Haloacid_Dehalogenase"/>
    <property type="match status" value="1"/>
</dbReference>
<dbReference type="CDD" id="cd01427">
    <property type="entry name" value="HAD_like"/>
    <property type="match status" value="1"/>
</dbReference>
<proteinExistence type="predicted"/>
<dbReference type="SFLD" id="SFLDG01129">
    <property type="entry name" value="C1.5:_HAD__Beta-PGM__Phosphata"/>
    <property type="match status" value="1"/>
</dbReference>
<dbReference type="GO" id="GO:0016787">
    <property type="term" value="F:hydrolase activity"/>
    <property type="evidence" value="ECO:0007669"/>
    <property type="project" value="UniProtKB-KW"/>
</dbReference>
<dbReference type="PANTHER" id="PTHR43316:SF3">
    <property type="entry name" value="HALOACID DEHALOGENASE, TYPE II (AFU_ORTHOLOGUE AFUA_2G07750)-RELATED"/>
    <property type="match status" value="1"/>
</dbReference>
<dbReference type="Gene3D" id="3.40.50.1000">
    <property type="entry name" value="HAD superfamily/HAD-like"/>
    <property type="match status" value="1"/>
</dbReference>
<keyword evidence="1 2" id="KW-0378">Hydrolase</keyword>
<evidence type="ECO:0000313" key="3">
    <source>
        <dbReference type="Proteomes" id="UP000829401"/>
    </source>
</evidence>
<name>T0BGB3_ALIAG</name>
<dbReference type="OrthoDB" id="9809962at2"/>
<dbReference type="STRING" id="1356854.N007_01350"/>
<protein>
    <submittedName>
        <fullName evidence="2">HAD family hydrolase</fullName>
    </submittedName>
</protein>
<dbReference type="AlphaFoldDB" id="T0BGB3"/>
<accession>T0BGB3</accession>
<dbReference type="EMBL" id="CP080467">
    <property type="protein sequence ID" value="UNO49808.1"/>
    <property type="molecule type" value="Genomic_DNA"/>
</dbReference>
<dbReference type="SUPFAM" id="SSF56784">
    <property type="entry name" value="HAD-like"/>
    <property type="match status" value="1"/>
</dbReference>
<dbReference type="Pfam" id="PF00702">
    <property type="entry name" value="Hydrolase"/>
    <property type="match status" value="1"/>
</dbReference>
<dbReference type="InterPro" id="IPR006439">
    <property type="entry name" value="HAD-SF_hydro_IA"/>
</dbReference>
<sequence>MLTTLLFDLDGTLLPMDLDAFMKEYFRRLAPHLADHYRPDEIVPWMMGALRNVAENETPQITNLDKFRRALFDSDMQKLEQIWPLFEQFYDSSFDDIQHVVSPSHIAREICRTARDKGYRLVLATNPIFPEVATMARIRWAGLDASWFTLITTMENSHFCKPNPKYFLEILDKLNITPNECMMIGNDVQEDGAAGYVGIRGYLVTDDLIDRNLGTFDFDEVGTREELLRFVQGLPDLTEC</sequence>
<gene>
    <name evidence="2" type="ORF">K1I37_04670</name>
</gene>
<evidence type="ECO:0000256" key="1">
    <source>
        <dbReference type="ARBA" id="ARBA00022801"/>
    </source>
</evidence>
<dbReference type="Proteomes" id="UP000829401">
    <property type="component" value="Chromosome"/>
</dbReference>
<accession>A0A9E7CWM2</accession>
<dbReference type="PANTHER" id="PTHR43316">
    <property type="entry name" value="HYDROLASE, HALOACID DELAHOGENASE-RELATED"/>
    <property type="match status" value="1"/>
</dbReference>
<dbReference type="InterPro" id="IPR051540">
    <property type="entry name" value="S-2-haloacid_dehalogenase"/>
</dbReference>
<organism evidence="2 3">
    <name type="scientific">Alicyclobacillus acidoterrestris (strain ATCC 49025 / DSM 3922 / CIP 106132 / NCIMB 13137 / GD3B)</name>
    <dbReference type="NCBI Taxonomy" id="1356854"/>
    <lineage>
        <taxon>Bacteria</taxon>
        <taxon>Bacillati</taxon>
        <taxon>Bacillota</taxon>
        <taxon>Bacilli</taxon>
        <taxon>Bacillales</taxon>
        <taxon>Alicyclobacillaceae</taxon>
        <taxon>Alicyclobacillus</taxon>
    </lineage>
</organism>
<dbReference type="eggNOG" id="COG0546">
    <property type="taxonomic scope" value="Bacteria"/>
</dbReference>
<reference evidence="3" key="1">
    <citation type="journal article" date="2022" name="G3 (Bethesda)">
        <title>Unveiling the complete genome sequence of Alicyclobacillus acidoterrestris DSM 3922T, a taint-producing strain.</title>
        <authorList>
            <person name="Leonardo I.C."/>
            <person name="Barreto Crespo M.T."/>
            <person name="Gaspar F.B."/>
        </authorList>
    </citation>
    <scope>NUCLEOTIDE SEQUENCE [LARGE SCALE GENOMIC DNA]</scope>
    <source>
        <strain evidence="3">DSM 3922</strain>
    </source>
</reference>
<dbReference type="InterPro" id="IPR023214">
    <property type="entry name" value="HAD_sf"/>
</dbReference>